<dbReference type="AlphaFoldDB" id="A0A4U8V2T7"/>
<proteinExistence type="predicted"/>
<accession>A0A4U8V2T7</accession>
<reference evidence="1 2" key="1">
    <citation type="journal article" date="2015" name="Genome Biol.">
        <title>Comparative genomics of Steinernema reveals deeply conserved gene regulatory networks.</title>
        <authorList>
            <person name="Dillman A.R."/>
            <person name="Macchietto M."/>
            <person name="Porter C.F."/>
            <person name="Rogers A."/>
            <person name="Williams B."/>
            <person name="Antoshechkin I."/>
            <person name="Lee M.M."/>
            <person name="Goodwin Z."/>
            <person name="Lu X."/>
            <person name="Lewis E.E."/>
            <person name="Goodrich-Blair H."/>
            <person name="Stock S.P."/>
            <person name="Adams B.J."/>
            <person name="Sternberg P.W."/>
            <person name="Mortazavi A."/>
        </authorList>
    </citation>
    <scope>NUCLEOTIDE SEQUENCE [LARGE SCALE GENOMIC DNA]</scope>
    <source>
        <strain evidence="1 2">ALL</strain>
    </source>
</reference>
<evidence type="ECO:0000313" key="1">
    <source>
        <dbReference type="EMBL" id="TMS39705.1"/>
    </source>
</evidence>
<reference evidence="1 2" key="2">
    <citation type="journal article" date="2019" name="G3 (Bethesda)">
        <title>Hybrid Assembly of the Genome of the Entomopathogenic Nematode Steinernema carpocapsae Identifies the X-Chromosome.</title>
        <authorList>
            <person name="Serra L."/>
            <person name="Macchietto M."/>
            <person name="Macias-Munoz A."/>
            <person name="McGill C.J."/>
            <person name="Rodriguez I.M."/>
            <person name="Rodriguez B."/>
            <person name="Murad R."/>
            <person name="Mortazavi A."/>
        </authorList>
    </citation>
    <scope>NUCLEOTIDE SEQUENCE [LARGE SCALE GENOMIC DNA]</scope>
    <source>
        <strain evidence="1 2">ALL</strain>
    </source>
</reference>
<organism evidence="1 2">
    <name type="scientific">Steinernema carpocapsae</name>
    <name type="common">Entomopathogenic nematode</name>
    <dbReference type="NCBI Taxonomy" id="34508"/>
    <lineage>
        <taxon>Eukaryota</taxon>
        <taxon>Metazoa</taxon>
        <taxon>Ecdysozoa</taxon>
        <taxon>Nematoda</taxon>
        <taxon>Chromadorea</taxon>
        <taxon>Rhabditida</taxon>
        <taxon>Tylenchina</taxon>
        <taxon>Panagrolaimomorpha</taxon>
        <taxon>Strongyloidoidea</taxon>
        <taxon>Steinernematidae</taxon>
        <taxon>Steinernema</taxon>
    </lineage>
</organism>
<gene>
    <name evidence="1" type="ORF">L596_006189</name>
</gene>
<dbReference type="EMBL" id="CM016762">
    <property type="protein sequence ID" value="TMS39705.1"/>
    <property type="molecule type" value="Genomic_DNA"/>
</dbReference>
<dbReference type="Proteomes" id="UP000298663">
    <property type="component" value="Chromosome X"/>
</dbReference>
<protein>
    <submittedName>
        <fullName evidence="1">Uncharacterized protein</fullName>
    </submittedName>
</protein>
<sequence>MVQRRIHLASYGLKWFDTSACMFRNHSEDSEAGSRESEQPSQALFRANTLLLVNTIEIASKPFFCTIGQCANVANYKGHDQRGSYSITFKYYILVKELQK</sequence>
<keyword evidence="2" id="KW-1185">Reference proteome</keyword>
<evidence type="ECO:0000313" key="2">
    <source>
        <dbReference type="Proteomes" id="UP000298663"/>
    </source>
</evidence>
<name>A0A4U8V2T7_STECR</name>